<dbReference type="PANTHER" id="PTHR30572">
    <property type="entry name" value="MEMBRANE COMPONENT OF TRANSPORTER-RELATED"/>
    <property type="match status" value="1"/>
</dbReference>
<evidence type="ECO:0000259" key="8">
    <source>
        <dbReference type="Pfam" id="PF02687"/>
    </source>
</evidence>
<proteinExistence type="inferred from homology"/>
<evidence type="ECO:0000313" key="10">
    <source>
        <dbReference type="EMBL" id="MTV55698.1"/>
    </source>
</evidence>
<dbReference type="GO" id="GO:0022857">
    <property type="term" value="F:transmembrane transporter activity"/>
    <property type="evidence" value="ECO:0007669"/>
    <property type="project" value="TreeGrafter"/>
</dbReference>
<evidence type="ECO:0000256" key="6">
    <source>
        <dbReference type="ARBA" id="ARBA00038076"/>
    </source>
</evidence>
<evidence type="ECO:0000256" key="1">
    <source>
        <dbReference type="ARBA" id="ARBA00004651"/>
    </source>
</evidence>
<keyword evidence="3 7" id="KW-0812">Transmembrane</keyword>
<dbReference type="PANTHER" id="PTHR30572:SF4">
    <property type="entry name" value="ABC TRANSPORTER PERMEASE YTRF"/>
    <property type="match status" value="1"/>
</dbReference>
<keyword evidence="5 7" id="KW-0472">Membrane</keyword>
<organism evidence="10 11">
    <name type="scientific">Pseudoduganella buxea</name>
    <dbReference type="NCBI Taxonomy" id="1949069"/>
    <lineage>
        <taxon>Bacteria</taxon>
        <taxon>Pseudomonadati</taxon>
        <taxon>Pseudomonadota</taxon>
        <taxon>Betaproteobacteria</taxon>
        <taxon>Burkholderiales</taxon>
        <taxon>Oxalobacteraceae</taxon>
        <taxon>Telluria group</taxon>
        <taxon>Pseudoduganella</taxon>
    </lineage>
</organism>
<evidence type="ECO:0000256" key="4">
    <source>
        <dbReference type="ARBA" id="ARBA00022989"/>
    </source>
</evidence>
<feature type="domain" description="ABC3 transporter permease C-terminal" evidence="8">
    <location>
        <begin position="324"/>
        <end position="435"/>
    </location>
</feature>
<dbReference type="AlphaFoldDB" id="A0A6I3T298"/>
<feature type="transmembrane region" description="Helical" evidence="7">
    <location>
        <begin position="411"/>
        <end position="438"/>
    </location>
</feature>
<evidence type="ECO:0000256" key="5">
    <source>
        <dbReference type="ARBA" id="ARBA00023136"/>
    </source>
</evidence>
<dbReference type="EMBL" id="WNKZ01000098">
    <property type="protein sequence ID" value="MTV55698.1"/>
    <property type="molecule type" value="Genomic_DNA"/>
</dbReference>
<accession>A0A6I3T298</accession>
<evidence type="ECO:0000313" key="11">
    <source>
        <dbReference type="Proteomes" id="UP000430634"/>
    </source>
</evidence>
<keyword evidence="4 7" id="KW-1133">Transmembrane helix</keyword>
<feature type="transmembrane region" description="Helical" evidence="7">
    <location>
        <begin position="797"/>
        <end position="816"/>
    </location>
</feature>
<keyword evidence="2" id="KW-1003">Cell membrane</keyword>
<name>A0A6I3T298_9BURK</name>
<evidence type="ECO:0000256" key="2">
    <source>
        <dbReference type="ARBA" id="ARBA00022475"/>
    </source>
</evidence>
<evidence type="ECO:0000259" key="9">
    <source>
        <dbReference type="Pfam" id="PF12704"/>
    </source>
</evidence>
<feature type="transmembrane region" description="Helical" evidence="7">
    <location>
        <begin position="711"/>
        <end position="735"/>
    </location>
</feature>
<evidence type="ECO:0000256" key="3">
    <source>
        <dbReference type="ARBA" id="ARBA00022692"/>
    </source>
</evidence>
<dbReference type="Pfam" id="PF12704">
    <property type="entry name" value="MacB_PCD"/>
    <property type="match status" value="1"/>
</dbReference>
<dbReference type="OrthoDB" id="9770036at2"/>
<dbReference type="Pfam" id="PF02687">
    <property type="entry name" value="FtsX"/>
    <property type="match status" value="1"/>
</dbReference>
<evidence type="ECO:0000256" key="7">
    <source>
        <dbReference type="SAM" id="Phobius"/>
    </source>
</evidence>
<comment type="similarity">
    <text evidence="6">Belongs to the ABC-4 integral membrane protein family.</text>
</comment>
<feature type="transmembrane region" description="Helical" evidence="7">
    <location>
        <begin position="373"/>
        <end position="391"/>
    </location>
</feature>
<feature type="transmembrane region" description="Helical" evidence="7">
    <location>
        <begin position="755"/>
        <end position="777"/>
    </location>
</feature>
<sequence length="833" mass="88077">MTQYRPWRADEPPHDGAVLKSARELHAAWRALLAEPAYTAIAVLGLGVGLAACLLLLGYVRHALQYNAGITGVDSLYVVKLRNNVDPVAPWFEQGPLLLRGVAARTPGVAAATAYVPAQPNGAGVAVRIDGRMQELAALAVLPGFAETLGLRASRGNVADALRRPDRIVLTEDAAVRLFGTADVLERDLDVRGKLLRVGAIVPPRGPSTIPFDALVSVASPIMDPVFAREMEGASGWWGKMLVRVRPGANVADIAAVLQAAADGAPVLHDYPPEAKARLAGRKAYDILLVPLRHVYFDTQVAANHISQPGERADPVVVAALGGIALLILALAAFNYVNLATVRVLRRQREVALRKVLGAPAGRIALRFLAESLLVALLATACGLLLAWLALPQFAAMMNRDLGSLLAPSTVAAAVLLGIALGLVTAAYPAWIAVRVLPRQVLAGRPDTESRLGARWRRGLTVLQVATAMGFGAVALAIAWQAQYAMGAAPGFDPAPLLVVDLPEPDWSEPQARSFVTALAAQPGVAGVALSMDAVGRRRASWINELRRPGGPSASMEIKPVSANFFTLYGVQPRHGRLFDASADREGDALPMVLNAVAARALGFTDPEDAVGALLQQPTWDGKLEPKRVIGIAPELRFQSLRETPRATVYTLSKAQPTVTVRALPGTGLAQLEVAVAAQWPRYFPNALPKMRPAGTVLADGYAEDARLARLLAAATLVALGIATFGTYALAAHTVQRRAGEIVLRKLHGARRPDIAMLVARDIGALLLAAGAIGLPLAVLAIERYLAGFVERAPMGWWPPVLALAGTLVVAALAAGRHAWLAMGLMPAQALRA</sequence>
<comment type="caution">
    <text evidence="10">The sequence shown here is derived from an EMBL/GenBank/DDBJ whole genome shotgun (WGS) entry which is preliminary data.</text>
</comment>
<dbReference type="InterPro" id="IPR050250">
    <property type="entry name" value="Macrolide_Exporter_MacB"/>
</dbReference>
<feature type="domain" description="MacB-like periplasmic core" evidence="9">
    <location>
        <begin position="39"/>
        <end position="260"/>
    </location>
</feature>
<comment type="subcellular location">
    <subcellularLocation>
        <location evidence="1">Cell membrane</location>
        <topology evidence="1">Multi-pass membrane protein</topology>
    </subcellularLocation>
</comment>
<dbReference type="Proteomes" id="UP000430634">
    <property type="component" value="Unassembled WGS sequence"/>
</dbReference>
<feature type="transmembrane region" description="Helical" evidence="7">
    <location>
        <begin position="459"/>
        <end position="480"/>
    </location>
</feature>
<dbReference type="InterPro" id="IPR003838">
    <property type="entry name" value="ABC3_permease_C"/>
</dbReference>
<protein>
    <submittedName>
        <fullName evidence="10">FtsX-like permease family protein</fullName>
    </submittedName>
</protein>
<feature type="transmembrane region" description="Helical" evidence="7">
    <location>
        <begin position="316"/>
        <end position="339"/>
    </location>
</feature>
<dbReference type="InterPro" id="IPR025857">
    <property type="entry name" value="MacB_PCD"/>
</dbReference>
<reference evidence="10 11" key="1">
    <citation type="submission" date="2019-11" db="EMBL/GenBank/DDBJ databases">
        <title>Type strains purchased from KCTC, JCM and DSMZ.</title>
        <authorList>
            <person name="Lu H."/>
        </authorList>
    </citation>
    <scope>NUCLEOTIDE SEQUENCE [LARGE SCALE GENOMIC DNA]</scope>
    <source>
        <strain evidence="10 11">KCTC 52429</strain>
    </source>
</reference>
<feature type="transmembrane region" description="Helical" evidence="7">
    <location>
        <begin position="37"/>
        <end position="60"/>
    </location>
</feature>
<gene>
    <name evidence="10" type="ORF">GM672_23520</name>
</gene>
<dbReference type="GO" id="GO:0005886">
    <property type="term" value="C:plasma membrane"/>
    <property type="evidence" value="ECO:0007669"/>
    <property type="project" value="UniProtKB-SubCell"/>
</dbReference>